<organism evidence="1 2">
    <name type="scientific">Catenisphaera adipataccumulans</name>
    <dbReference type="NCBI Taxonomy" id="700500"/>
    <lineage>
        <taxon>Bacteria</taxon>
        <taxon>Bacillati</taxon>
        <taxon>Bacillota</taxon>
        <taxon>Erysipelotrichia</taxon>
        <taxon>Erysipelotrichales</taxon>
        <taxon>Erysipelotrichaceae</taxon>
        <taxon>Catenisphaera</taxon>
    </lineage>
</organism>
<evidence type="ECO:0000313" key="2">
    <source>
        <dbReference type="Proteomes" id="UP000539953"/>
    </source>
</evidence>
<evidence type="ECO:0000313" key="1">
    <source>
        <dbReference type="EMBL" id="MBB5183409.1"/>
    </source>
</evidence>
<comment type="caution">
    <text evidence="1">The sequence shown here is derived from an EMBL/GenBank/DDBJ whole genome shotgun (WGS) entry which is preliminary data.</text>
</comment>
<sequence length="294" mass="33958">MTYPAPLQPQTIARRIEKAGFSETEKQFFPAFLAAAANTYGMIDMDELWEVYKVLRNHNEPGFPVISKAKLCAYAGLARRMADMPYRIYQASELYREAPTGPEAQIIVHHELIGINGYSLDISALPDQRRPYSIYVPTEFLQCSVLHRIPAELEFHTFLDRLRTSPEILQANGIDPEQIKQIGGRRLNNFLYLNADEQKELQLYTDFYSPQEADAYQQSIGRSESEKLTRRTVHMLRTGLETREEIADHILNELDEIGAHLSDYRFMIFGDLFEDLADYLPSWAYWGWPPKDAQ</sequence>
<name>A0A7W8CZU2_9FIRM</name>
<protein>
    <submittedName>
        <fullName evidence="1">Uncharacterized protein</fullName>
    </submittedName>
</protein>
<dbReference type="AlphaFoldDB" id="A0A7W8CZU2"/>
<proteinExistence type="predicted"/>
<gene>
    <name evidence="1" type="ORF">HNQ47_001431</name>
</gene>
<dbReference type="RefSeq" id="WP_183328701.1">
    <property type="nucleotide sequence ID" value="NZ_JACHHK010000005.1"/>
</dbReference>
<dbReference type="Proteomes" id="UP000539953">
    <property type="component" value="Unassembled WGS sequence"/>
</dbReference>
<dbReference type="EMBL" id="JACHHK010000005">
    <property type="protein sequence ID" value="MBB5183409.1"/>
    <property type="molecule type" value="Genomic_DNA"/>
</dbReference>
<reference evidence="1 2" key="1">
    <citation type="submission" date="2020-08" db="EMBL/GenBank/DDBJ databases">
        <title>Genomic Encyclopedia of Type Strains, Phase IV (KMG-IV): sequencing the most valuable type-strain genomes for metagenomic binning, comparative biology and taxonomic classification.</title>
        <authorList>
            <person name="Goeker M."/>
        </authorList>
    </citation>
    <scope>NUCLEOTIDE SEQUENCE [LARGE SCALE GENOMIC DNA]</scope>
    <source>
        <strain evidence="1 2">DSM 25799</strain>
    </source>
</reference>
<accession>A0A7W8CZU2</accession>
<keyword evidence="2" id="KW-1185">Reference proteome</keyword>